<dbReference type="Gene3D" id="1.10.510.10">
    <property type="entry name" value="Transferase(Phosphotransferase) domain 1"/>
    <property type="match status" value="1"/>
</dbReference>
<dbReference type="RefSeq" id="WP_176235942.1">
    <property type="nucleotide sequence ID" value="NZ_BLSD01000100.1"/>
</dbReference>
<dbReference type="Proteomes" id="UP000569018">
    <property type="component" value="Unassembled WGS sequence"/>
</dbReference>
<dbReference type="GO" id="GO:0004672">
    <property type="term" value="F:protein kinase activity"/>
    <property type="evidence" value="ECO:0007669"/>
    <property type="project" value="InterPro"/>
</dbReference>
<evidence type="ECO:0000313" key="3">
    <source>
        <dbReference type="Proteomes" id="UP000569018"/>
    </source>
</evidence>
<dbReference type="InterPro" id="IPR000719">
    <property type="entry name" value="Prot_kinase_dom"/>
</dbReference>
<dbReference type="AlphaFoldDB" id="A0A6V8Q720"/>
<gene>
    <name evidence="2" type="ORF">HKBW3S47_01561</name>
</gene>
<dbReference type="PROSITE" id="PS50011">
    <property type="entry name" value="PROTEIN_KINASE_DOM"/>
    <property type="match status" value="1"/>
</dbReference>
<evidence type="ECO:0000313" key="2">
    <source>
        <dbReference type="EMBL" id="GFP39864.1"/>
    </source>
</evidence>
<feature type="domain" description="Protein kinase" evidence="1">
    <location>
        <begin position="1"/>
        <end position="191"/>
    </location>
</feature>
<dbReference type="InterPro" id="IPR011009">
    <property type="entry name" value="Kinase-like_dom_sf"/>
</dbReference>
<accession>A0A6V8Q720</accession>
<dbReference type="GO" id="GO:0005524">
    <property type="term" value="F:ATP binding"/>
    <property type="evidence" value="ECO:0007669"/>
    <property type="project" value="InterPro"/>
</dbReference>
<sequence length="643" mass="72962">MVYTYSPGISLLKHVCDQGPFSPAIALHIIRQIADFLHFLHDEGWLFLGINPAHFVWKEGSFRVVGFGNLLPLDRTTGFATDMVSFYTTQSERTYLPAESLRQGIVGLGAEYYSLCRLFYFLVTGATLDSMVKRGVSQFQVVDSLPVAAEVRETLKYFLSQAGQSYAPEKDKAYLQRLDQLVPIQKAHDVAKELRRKTAAIFADYSGLFGALRRQIPMPGRQKPKTIFPFDLEGISYLLSRQHPRLHKVVLVSEKQRTSPEVTGLNRDGWAVVQVGPTTSLPTEVREFTDQASPRHIALIVREPLQELLDLLNRRGISFSLFSPDTIKASPLTQDEANRELLEEVGLPRREYSEHKHIVWEFLLQSQDRDKTKHLLHTLHSWRTGQSLVTRLARCAQELYPILVQTIVKSPSPAPAAEKTLRLYYALGGTNFKAISRELNLALGLLTRYNHKEMSRLFSRYGLVGLQTVAKYGREAHEALTCFDEVALKVLCSSQASDLLAVVRNRELLDQAKEWYEQYHDLSIIPILLTIATKKSQRLPGVTSKQVALIDSAEKQNCLCELLTILPFVAEDEEDIKTGEKLYDPVKGVLIWDSKWTARTKQDVWRTHQALRAGCDDDLDFVFKLAVCFCKAERQGRGKEWAK</sequence>
<evidence type="ECO:0000259" key="1">
    <source>
        <dbReference type="PROSITE" id="PS50011"/>
    </source>
</evidence>
<protein>
    <recommendedName>
        <fullName evidence="1">Protein kinase domain-containing protein</fullName>
    </recommendedName>
</protein>
<comment type="caution">
    <text evidence="2">The sequence shown here is derived from an EMBL/GenBank/DDBJ whole genome shotgun (WGS) entry which is preliminary data.</text>
</comment>
<proteinExistence type="predicted"/>
<dbReference type="EMBL" id="BLSD01000100">
    <property type="protein sequence ID" value="GFP39864.1"/>
    <property type="molecule type" value="Genomic_DNA"/>
</dbReference>
<reference evidence="2 3" key="1">
    <citation type="journal article" date="2020" name="Front. Microbiol.">
        <title>Single-cell genomics of novel Actinobacteria with the Wood-Ljungdahl pathway discovered in a serpentinizing system.</title>
        <authorList>
            <person name="Merino N."/>
            <person name="Kawai M."/>
            <person name="Boyd E.S."/>
            <person name="Colman D.R."/>
            <person name="McGlynn S.E."/>
            <person name="Nealson K.H."/>
            <person name="Kurokawa K."/>
            <person name="Hongoh Y."/>
        </authorList>
    </citation>
    <scope>NUCLEOTIDE SEQUENCE [LARGE SCALE GENOMIC DNA]</scope>
    <source>
        <strain evidence="2 3">S47</strain>
    </source>
</reference>
<name>A0A6V8Q720_9ACTN</name>
<organism evidence="2 3">
    <name type="scientific">Candidatus Hakubella thermalkaliphila</name>
    <dbReference type="NCBI Taxonomy" id="2754717"/>
    <lineage>
        <taxon>Bacteria</taxon>
        <taxon>Bacillati</taxon>
        <taxon>Actinomycetota</taxon>
        <taxon>Actinomycetota incertae sedis</taxon>
        <taxon>Candidatus Hakubellales</taxon>
        <taxon>Candidatus Hakubellaceae</taxon>
        <taxon>Candidatus Hakubella</taxon>
    </lineage>
</organism>
<dbReference type="SUPFAM" id="SSF56112">
    <property type="entry name" value="Protein kinase-like (PK-like)"/>
    <property type="match status" value="1"/>
</dbReference>